<feature type="repeat" description="TPR" evidence="3">
    <location>
        <begin position="107"/>
        <end position="140"/>
    </location>
</feature>
<dbReference type="Pfam" id="PF13181">
    <property type="entry name" value="TPR_8"/>
    <property type="match status" value="3"/>
</dbReference>
<dbReference type="Pfam" id="PF13432">
    <property type="entry name" value="TPR_16"/>
    <property type="match status" value="1"/>
</dbReference>
<dbReference type="AlphaFoldDB" id="B7JYM7"/>
<feature type="repeat" description="TPR" evidence="3">
    <location>
        <begin position="180"/>
        <end position="213"/>
    </location>
</feature>
<dbReference type="InterPro" id="IPR011990">
    <property type="entry name" value="TPR-like_helical_dom_sf"/>
</dbReference>
<gene>
    <name evidence="5" type="ordered locus">PCC8801_0815</name>
</gene>
<dbReference type="RefSeq" id="WP_012594173.1">
    <property type="nucleotide sequence ID" value="NC_011726.1"/>
</dbReference>
<dbReference type="PROSITE" id="PS50005">
    <property type="entry name" value="TPR"/>
    <property type="match status" value="4"/>
</dbReference>
<dbReference type="PANTHER" id="PTHR44858:SF1">
    <property type="entry name" value="UDP-N-ACETYLGLUCOSAMINE--PEPTIDE N-ACETYLGLUCOSAMINYLTRANSFERASE SPINDLY-RELATED"/>
    <property type="match status" value="1"/>
</dbReference>
<dbReference type="KEGG" id="cyp:PCC8801_0815"/>
<dbReference type="SMART" id="SM00028">
    <property type="entry name" value="TPR"/>
    <property type="match status" value="7"/>
</dbReference>
<dbReference type="InterPro" id="IPR050498">
    <property type="entry name" value="Ycf3"/>
</dbReference>
<dbReference type="Proteomes" id="UP000008204">
    <property type="component" value="Chromosome"/>
</dbReference>
<dbReference type="PROSITE" id="PS50293">
    <property type="entry name" value="TPR_REGION"/>
    <property type="match status" value="1"/>
</dbReference>
<dbReference type="OrthoDB" id="5508521at2"/>
<feature type="repeat" description="TPR" evidence="3">
    <location>
        <begin position="248"/>
        <end position="281"/>
    </location>
</feature>
<keyword evidence="1" id="KW-0677">Repeat</keyword>
<dbReference type="Gene3D" id="1.25.40.10">
    <property type="entry name" value="Tetratricopeptide repeat domain"/>
    <property type="match status" value="3"/>
</dbReference>
<dbReference type="PANTHER" id="PTHR44858">
    <property type="entry name" value="TETRATRICOPEPTIDE REPEAT PROTEIN 6"/>
    <property type="match status" value="1"/>
</dbReference>
<organism evidence="5 6">
    <name type="scientific">Rippkaea orientalis (strain PCC 8801 / RF-1)</name>
    <name type="common">Cyanothece sp. (strain PCC 8801)</name>
    <dbReference type="NCBI Taxonomy" id="41431"/>
    <lineage>
        <taxon>Bacteria</taxon>
        <taxon>Bacillati</taxon>
        <taxon>Cyanobacteriota</taxon>
        <taxon>Cyanophyceae</taxon>
        <taxon>Oscillatoriophycideae</taxon>
        <taxon>Chroococcales</taxon>
        <taxon>Aphanothecaceae</taxon>
        <taxon>Rippkaea</taxon>
        <taxon>Rippkaea orientalis</taxon>
    </lineage>
</organism>
<keyword evidence="4" id="KW-0732">Signal</keyword>
<dbReference type="STRING" id="41431.PCC8801_0815"/>
<feature type="signal peptide" evidence="4">
    <location>
        <begin position="1"/>
        <end position="28"/>
    </location>
</feature>
<evidence type="ECO:0000256" key="4">
    <source>
        <dbReference type="SAM" id="SignalP"/>
    </source>
</evidence>
<evidence type="ECO:0000256" key="3">
    <source>
        <dbReference type="PROSITE-ProRule" id="PRU00339"/>
    </source>
</evidence>
<dbReference type="Pfam" id="PF00515">
    <property type="entry name" value="TPR_1"/>
    <property type="match status" value="1"/>
</dbReference>
<accession>B7JYM7</accession>
<evidence type="ECO:0000256" key="1">
    <source>
        <dbReference type="ARBA" id="ARBA00022737"/>
    </source>
</evidence>
<evidence type="ECO:0000313" key="5">
    <source>
        <dbReference type="EMBL" id="ACK64897.1"/>
    </source>
</evidence>
<evidence type="ECO:0000256" key="2">
    <source>
        <dbReference type="ARBA" id="ARBA00022803"/>
    </source>
</evidence>
<dbReference type="InterPro" id="IPR019734">
    <property type="entry name" value="TPR_rpt"/>
</dbReference>
<protein>
    <submittedName>
        <fullName evidence="5">Tetratricopeptide TPR_2 repeat protein</fullName>
    </submittedName>
</protein>
<feature type="repeat" description="TPR" evidence="3">
    <location>
        <begin position="214"/>
        <end position="247"/>
    </location>
</feature>
<dbReference type="HOGENOM" id="CLU_003728_11_2_3"/>
<reference evidence="6" key="1">
    <citation type="journal article" date="2011" name="MBio">
        <title>Novel metabolic attributes of the genus Cyanothece, comprising a group of unicellular nitrogen-fixing Cyanobacteria.</title>
        <authorList>
            <person name="Bandyopadhyay A."/>
            <person name="Elvitigala T."/>
            <person name="Welsh E."/>
            <person name="Stockel J."/>
            <person name="Liberton M."/>
            <person name="Min H."/>
            <person name="Sherman L.A."/>
            <person name="Pakrasi H.B."/>
        </authorList>
    </citation>
    <scope>NUCLEOTIDE SEQUENCE [LARGE SCALE GENOMIC DNA]</scope>
    <source>
        <strain evidence="6">PCC 8801</strain>
    </source>
</reference>
<evidence type="ECO:0000313" key="6">
    <source>
        <dbReference type="Proteomes" id="UP000008204"/>
    </source>
</evidence>
<dbReference type="eggNOG" id="COG0457">
    <property type="taxonomic scope" value="Bacteria"/>
</dbReference>
<keyword evidence="6" id="KW-1185">Reference proteome</keyword>
<feature type="chain" id="PRO_5002858599" evidence="4">
    <location>
        <begin position="29"/>
        <end position="310"/>
    </location>
</feature>
<name>B7JYM7_RIPO1</name>
<dbReference type="EMBL" id="CP001287">
    <property type="protein sequence ID" value="ACK64897.1"/>
    <property type="molecule type" value="Genomic_DNA"/>
</dbReference>
<keyword evidence="2 3" id="KW-0802">TPR repeat</keyword>
<sequence length="310" mass="35660">MKNQYHALLKFGLILLISLTCFIQPVKATTQISANVKDSELFDQGIEHIENNDYEQALSDLTQVINLGSALTPSAYSNRCLVNLQLNNNQAAKLDCTEAIKLNPNNTEAYLNRGLAEYRLGNYEQALEQYQKVVERDADDYRSHYNQGLVNFALERYEIALQNYEKALASTRLISDSAKGIIYYDRALVQLKLDNIQQAIADFTEAINLDNLNDKAYYNRAYAYQKIKNYRAAIADFSEVIALNHDFTPSYLNRGKLYYILGRYQTALKDFKIALNQFKQQGKMTAYQQTLALINQFKQNFSHYHRSLYA</sequence>
<dbReference type="SUPFAM" id="SSF81901">
    <property type="entry name" value="HCP-like"/>
    <property type="match status" value="1"/>
</dbReference>
<proteinExistence type="predicted"/>